<keyword evidence="1" id="KW-0479">Metal-binding</keyword>
<evidence type="ECO:0000256" key="1">
    <source>
        <dbReference type="ARBA" id="ARBA00022723"/>
    </source>
</evidence>
<dbReference type="Pfam" id="PF01258">
    <property type="entry name" value="zf-dskA_traR"/>
    <property type="match status" value="1"/>
</dbReference>
<dbReference type="PANTHER" id="PTHR33823">
    <property type="entry name" value="RNA POLYMERASE-BINDING TRANSCRIPTION FACTOR DKSA-RELATED"/>
    <property type="match status" value="1"/>
</dbReference>
<gene>
    <name evidence="6" type="ORF">C6570_05380</name>
</gene>
<dbReference type="KEGG" id="otk:C6570_05380"/>
<evidence type="ECO:0000313" key="6">
    <source>
        <dbReference type="EMBL" id="AVO33754.1"/>
    </source>
</evidence>
<evidence type="ECO:0000259" key="5">
    <source>
        <dbReference type="Pfam" id="PF01258"/>
    </source>
</evidence>
<dbReference type="AlphaFoldDB" id="A0A2S0MCZ2"/>
<sequence>MSNEESHPMSEGLSAAQLKELKDMLLARRKALTAEMDQNIENLAPPEVNAGSVSQDENARLRNQTREVDAALTNLDMADIARIDRALEAMDEGSYGVCARCGCHIPFERLKVEPMTQHCVKCKGELEQAAARA</sequence>
<dbReference type="PANTHER" id="PTHR33823:SF4">
    <property type="entry name" value="GENERAL STRESS PROTEIN 16O"/>
    <property type="match status" value="1"/>
</dbReference>
<dbReference type="EMBL" id="CP027666">
    <property type="protein sequence ID" value="AVO33754.1"/>
    <property type="molecule type" value="Genomic_DNA"/>
</dbReference>
<dbReference type="InterPro" id="IPR000962">
    <property type="entry name" value="Znf_DskA_TraR"/>
</dbReference>
<proteinExistence type="predicted"/>
<keyword evidence="2" id="KW-0863">Zinc-finger</keyword>
<evidence type="ECO:0000256" key="4">
    <source>
        <dbReference type="PROSITE-ProRule" id="PRU00510"/>
    </source>
</evidence>
<feature type="domain" description="Zinc finger DksA/TraR C4-type" evidence="5">
    <location>
        <begin position="93"/>
        <end position="128"/>
    </location>
</feature>
<evidence type="ECO:0000313" key="7">
    <source>
        <dbReference type="Proteomes" id="UP000239709"/>
    </source>
</evidence>
<protein>
    <recommendedName>
        <fullName evidence="5">Zinc finger DksA/TraR C4-type domain-containing protein</fullName>
    </recommendedName>
</protein>
<dbReference type="OrthoDB" id="9811543at2"/>
<keyword evidence="7" id="KW-1185">Reference proteome</keyword>
<evidence type="ECO:0000256" key="2">
    <source>
        <dbReference type="ARBA" id="ARBA00022771"/>
    </source>
</evidence>
<dbReference type="InterPro" id="IPR037187">
    <property type="entry name" value="DnaK_N"/>
</dbReference>
<dbReference type="PROSITE" id="PS51128">
    <property type="entry name" value="ZF_DKSA_2"/>
    <property type="match status" value="1"/>
</dbReference>
<dbReference type="SUPFAM" id="SSF109635">
    <property type="entry name" value="DnaK suppressor protein DksA, alpha-hairpin domain"/>
    <property type="match status" value="1"/>
</dbReference>
<dbReference type="SUPFAM" id="SSF57716">
    <property type="entry name" value="Glucocorticoid receptor-like (DNA-binding domain)"/>
    <property type="match status" value="1"/>
</dbReference>
<dbReference type="Proteomes" id="UP000239709">
    <property type="component" value="Chromosome"/>
</dbReference>
<evidence type="ECO:0000256" key="3">
    <source>
        <dbReference type="ARBA" id="ARBA00022833"/>
    </source>
</evidence>
<reference evidence="6 7" key="1">
    <citation type="submission" date="2018-03" db="EMBL/GenBank/DDBJ databases">
        <title>Genome sequencing of Ottowia sp.</title>
        <authorList>
            <person name="Kim S.-J."/>
            <person name="Heo J."/>
            <person name="Kwon S.-W."/>
        </authorList>
    </citation>
    <scope>NUCLEOTIDE SEQUENCE [LARGE SCALE GENOMIC DNA]</scope>
    <source>
        <strain evidence="6 7">KADR8-3</strain>
    </source>
</reference>
<name>A0A2S0MCZ2_9BURK</name>
<accession>A0A2S0MCZ2</accession>
<organism evidence="6 7">
    <name type="scientific">Ottowia oryzae</name>
    <dbReference type="NCBI Taxonomy" id="2109914"/>
    <lineage>
        <taxon>Bacteria</taxon>
        <taxon>Pseudomonadati</taxon>
        <taxon>Pseudomonadota</taxon>
        <taxon>Betaproteobacteria</taxon>
        <taxon>Burkholderiales</taxon>
        <taxon>Comamonadaceae</taxon>
        <taxon>Ottowia</taxon>
    </lineage>
</organism>
<dbReference type="GO" id="GO:0008270">
    <property type="term" value="F:zinc ion binding"/>
    <property type="evidence" value="ECO:0007669"/>
    <property type="project" value="UniProtKB-KW"/>
</dbReference>
<keyword evidence="3" id="KW-0862">Zinc</keyword>
<dbReference type="Gene3D" id="1.20.120.910">
    <property type="entry name" value="DksA, coiled-coil domain"/>
    <property type="match status" value="1"/>
</dbReference>
<feature type="zinc finger region" description="dksA C4-type" evidence="4">
    <location>
        <begin position="98"/>
        <end position="122"/>
    </location>
</feature>